<feature type="domain" description="SET" evidence="1">
    <location>
        <begin position="54"/>
        <end position="244"/>
    </location>
</feature>
<dbReference type="CDD" id="cd20071">
    <property type="entry name" value="SET_SMYD"/>
    <property type="match status" value="1"/>
</dbReference>
<dbReference type="AlphaFoldDB" id="A0A7S1F8Y0"/>
<dbReference type="InterPro" id="IPR046341">
    <property type="entry name" value="SET_dom_sf"/>
</dbReference>
<gene>
    <name evidence="2" type="ORF">NSCI0253_LOCUS26682</name>
</gene>
<name>A0A7S1F8Y0_NOCSC</name>
<proteinExistence type="predicted"/>
<dbReference type="InterPro" id="IPR001214">
    <property type="entry name" value="SET_dom"/>
</dbReference>
<evidence type="ECO:0000313" key="2">
    <source>
        <dbReference type="EMBL" id="CAD8852332.1"/>
    </source>
</evidence>
<dbReference type="PROSITE" id="PS50280">
    <property type="entry name" value="SET"/>
    <property type="match status" value="1"/>
</dbReference>
<sequence length="507" mass="55680">MTPVAGDVSAVRETSQAASVDFCDCDTVQTDKATAFGRWAKEVLRWPPAGRLHEFLTIKITDSLGVHALSSTAFKPGDLIISEAAILRVPPLSPQVEHQLERRFGGTSAFLQPALAVDWPSVTAEQQVATMTLFYAHQLIVTGQSSLIQATCRACAELIETQENLRDRWTVPDLVRFLHVVDLNIHRDGEVEDNSGFAGLFVFGSKFSNSCAPNCRWSFGTEGHLEYHAIRDISPGEALTFSYIGNGLSLVEGTVARQRRLGALWFVCRCSRCTGPETTRQMRCPLCSAPHCAPDAEEDSVSKFIDWTGAGPLQDVIPEPKTWRCSSCEGTTPASRMPLDVEQELSQLVPEVLGNTPETAANDRRRAWQLSQRASRELGPLHWTWVLAAFAWLQKSLMLLHHSSTIDFSESELQEVSSKVSNWFSTYVPGNVEQRLQALHLSLKLAKNFDDDFGVWGYPANDPMGDGSGRLAEVVSTVLARGGGVVKSGALGRHTPASQKPFSGVWQ</sequence>
<dbReference type="PANTHER" id="PTHR46455:SF5">
    <property type="entry name" value="SET AND MYND DOMAIN CONTAINING, ARTHROPOD-SPECIFIC, MEMBER 4, ISOFORM A"/>
    <property type="match status" value="1"/>
</dbReference>
<evidence type="ECO:0000259" key="1">
    <source>
        <dbReference type="PROSITE" id="PS50280"/>
    </source>
</evidence>
<dbReference type="PANTHER" id="PTHR46455">
    <property type="entry name" value="SET AND MYND DOMAIN CONTAINING, ARTHROPOD-SPECIFIC, MEMBER 4, ISOFORM A"/>
    <property type="match status" value="1"/>
</dbReference>
<reference evidence="2" key="1">
    <citation type="submission" date="2021-01" db="EMBL/GenBank/DDBJ databases">
        <authorList>
            <person name="Corre E."/>
            <person name="Pelletier E."/>
            <person name="Niang G."/>
            <person name="Scheremetjew M."/>
            <person name="Finn R."/>
            <person name="Kale V."/>
            <person name="Holt S."/>
            <person name="Cochrane G."/>
            <person name="Meng A."/>
            <person name="Brown T."/>
            <person name="Cohen L."/>
        </authorList>
    </citation>
    <scope>NUCLEOTIDE SEQUENCE</scope>
</reference>
<dbReference type="Pfam" id="PF00856">
    <property type="entry name" value="SET"/>
    <property type="match status" value="1"/>
</dbReference>
<protein>
    <recommendedName>
        <fullName evidence="1">SET domain-containing protein</fullName>
    </recommendedName>
</protein>
<accession>A0A7S1F8Y0</accession>
<dbReference type="EMBL" id="HBFQ01037757">
    <property type="protein sequence ID" value="CAD8852332.1"/>
    <property type="molecule type" value="Transcribed_RNA"/>
</dbReference>
<dbReference type="Gene3D" id="2.170.270.10">
    <property type="entry name" value="SET domain"/>
    <property type="match status" value="1"/>
</dbReference>
<dbReference type="SUPFAM" id="SSF82199">
    <property type="entry name" value="SET domain"/>
    <property type="match status" value="1"/>
</dbReference>
<dbReference type="InterPro" id="IPR053010">
    <property type="entry name" value="SET_SmydA-8"/>
</dbReference>
<organism evidence="2">
    <name type="scientific">Noctiluca scintillans</name>
    <name type="common">Sea sparkle</name>
    <name type="synonym">Red tide dinoflagellate</name>
    <dbReference type="NCBI Taxonomy" id="2966"/>
    <lineage>
        <taxon>Eukaryota</taxon>
        <taxon>Sar</taxon>
        <taxon>Alveolata</taxon>
        <taxon>Dinophyceae</taxon>
        <taxon>Noctilucales</taxon>
        <taxon>Noctilucaceae</taxon>
        <taxon>Noctiluca</taxon>
    </lineage>
</organism>